<dbReference type="AlphaFoldDB" id="A0A1T0AX79"/>
<organism evidence="1 2">
    <name type="scientific">[Haemophilus] felis</name>
    <dbReference type="NCBI Taxonomy" id="123822"/>
    <lineage>
        <taxon>Bacteria</taxon>
        <taxon>Pseudomonadati</taxon>
        <taxon>Pseudomonadota</taxon>
        <taxon>Gammaproteobacteria</taxon>
        <taxon>Pasteurellales</taxon>
        <taxon>Pasteurellaceae</taxon>
    </lineage>
</organism>
<name>A0A1T0AX79_9PAST</name>
<protein>
    <submittedName>
        <fullName evidence="1">Uncharacterized protein</fullName>
    </submittedName>
</protein>
<accession>A0A1T0AX79</accession>
<dbReference type="STRING" id="123822.B0188_08610"/>
<reference evidence="1 2" key="1">
    <citation type="submission" date="2017-02" db="EMBL/GenBank/DDBJ databases">
        <title>Draft genome sequence of Haemophilus felis CCUG 31170 type strain.</title>
        <authorList>
            <person name="Engstrom-Jakobsson H."/>
            <person name="Salva-Serra F."/>
            <person name="Thorell K."/>
            <person name="Gonzales-Siles L."/>
            <person name="Karlsson R."/>
            <person name="Boulund F."/>
            <person name="Engstrand L."/>
            <person name="Kristiansson E."/>
            <person name="Moore E."/>
        </authorList>
    </citation>
    <scope>NUCLEOTIDE SEQUENCE [LARGE SCALE GENOMIC DNA]</scope>
    <source>
        <strain evidence="1 2">CCUG 31170</strain>
    </source>
</reference>
<keyword evidence="2" id="KW-1185">Reference proteome</keyword>
<proteinExistence type="predicted"/>
<sequence>MENFLMNKNKIFNSLLHLSGLANNPDLIIQIMANAGYSISLNQIRDWRRGEQSRNYKPVPSFVFDVIFDYLFELKKNGQGQIPTV</sequence>
<dbReference type="OrthoDB" id="5690374at2"/>
<comment type="caution">
    <text evidence="1">The sequence shown here is derived from an EMBL/GenBank/DDBJ whole genome shotgun (WGS) entry which is preliminary data.</text>
</comment>
<dbReference type="Proteomes" id="UP000190023">
    <property type="component" value="Unassembled WGS sequence"/>
</dbReference>
<gene>
    <name evidence="1" type="ORF">B0188_08610</name>
</gene>
<evidence type="ECO:0000313" key="2">
    <source>
        <dbReference type="Proteomes" id="UP000190023"/>
    </source>
</evidence>
<evidence type="ECO:0000313" key="1">
    <source>
        <dbReference type="EMBL" id="OOS02477.1"/>
    </source>
</evidence>
<dbReference type="EMBL" id="MUYB01000036">
    <property type="protein sequence ID" value="OOS02477.1"/>
    <property type="molecule type" value="Genomic_DNA"/>
</dbReference>